<name>A0AC60P5X4_IXOPE</name>
<keyword evidence="2" id="KW-1185">Reference proteome</keyword>
<reference evidence="1 2" key="1">
    <citation type="journal article" date="2020" name="Cell">
        <title>Large-Scale Comparative Analyses of Tick Genomes Elucidate Their Genetic Diversity and Vector Capacities.</title>
        <authorList>
            <consortium name="Tick Genome and Microbiome Consortium (TIGMIC)"/>
            <person name="Jia N."/>
            <person name="Wang J."/>
            <person name="Shi W."/>
            <person name="Du L."/>
            <person name="Sun Y."/>
            <person name="Zhan W."/>
            <person name="Jiang J.F."/>
            <person name="Wang Q."/>
            <person name="Zhang B."/>
            <person name="Ji P."/>
            <person name="Bell-Sakyi L."/>
            <person name="Cui X.M."/>
            <person name="Yuan T.T."/>
            <person name="Jiang B.G."/>
            <person name="Yang W.F."/>
            <person name="Lam T.T."/>
            <person name="Chang Q.C."/>
            <person name="Ding S.J."/>
            <person name="Wang X.J."/>
            <person name="Zhu J.G."/>
            <person name="Ruan X.D."/>
            <person name="Zhao L."/>
            <person name="Wei J.T."/>
            <person name="Ye R.Z."/>
            <person name="Que T.C."/>
            <person name="Du C.H."/>
            <person name="Zhou Y.H."/>
            <person name="Cheng J.X."/>
            <person name="Dai P.F."/>
            <person name="Guo W.B."/>
            <person name="Han X.H."/>
            <person name="Huang E.J."/>
            <person name="Li L.F."/>
            <person name="Wei W."/>
            <person name="Gao Y.C."/>
            <person name="Liu J.Z."/>
            <person name="Shao H.Z."/>
            <person name="Wang X."/>
            <person name="Wang C.C."/>
            <person name="Yang T.C."/>
            <person name="Huo Q.B."/>
            <person name="Li W."/>
            <person name="Chen H.Y."/>
            <person name="Chen S.E."/>
            <person name="Zhou L.G."/>
            <person name="Ni X.B."/>
            <person name="Tian J.H."/>
            <person name="Sheng Y."/>
            <person name="Liu T."/>
            <person name="Pan Y.S."/>
            <person name="Xia L.Y."/>
            <person name="Li J."/>
            <person name="Zhao F."/>
            <person name="Cao W.C."/>
        </authorList>
    </citation>
    <scope>NUCLEOTIDE SEQUENCE [LARGE SCALE GENOMIC DNA]</scope>
    <source>
        <strain evidence="1">Iper-2018</strain>
    </source>
</reference>
<accession>A0AC60P5X4</accession>
<proteinExistence type="predicted"/>
<evidence type="ECO:0000313" key="2">
    <source>
        <dbReference type="Proteomes" id="UP000805193"/>
    </source>
</evidence>
<dbReference type="EMBL" id="JABSTQ010011151">
    <property type="protein sequence ID" value="KAG0414761.1"/>
    <property type="molecule type" value="Genomic_DNA"/>
</dbReference>
<organism evidence="1 2">
    <name type="scientific">Ixodes persulcatus</name>
    <name type="common">Taiga tick</name>
    <dbReference type="NCBI Taxonomy" id="34615"/>
    <lineage>
        <taxon>Eukaryota</taxon>
        <taxon>Metazoa</taxon>
        <taxon>Ecdysozoa</taxon>
        <taxon>Arthropoda</taxon>
        <taxon>Chelicerata</taxon>
        <taxon>Arachnida</taxon>
        <taxon>Acari</taxon>
        <taxon>Parasitiformes</taxon>
        <taxon>Ixodida</taxon>
        <taxon>Ixodoidea</taxon>
        <taxon>Ixodidae</taxon>
        <taxon>Ixodinae</taxon>
        <taxon>Ixodes</taxon>
    </lineage>
</organism>
<protein>
    <submittedName>
        <fullName evidence="1">Uncharacterized protein</fullName>
    </submittedName>
</protein>
<sequence length="269" mass="29414">MVTVRKADVRKNAAAQRYQDIRQLSPSFQTYSLESFHSVLIGFAPKSAVFTYDGMRARTLLAVLHFNANAKRLQATTKDGQCRYKVKASKLRKDHLAAFQMAEGAKFASAIFREAASELSTPPPPPPMIARVQPRPSKADLVAIGSVDKLRISRTWESQPSPFMRAGWRCRRSPPDPQGRPSSGQAWVEAHQGKLLVLRDAALALNPGLLGTHIPAAAALVGHEAGQHSTSAAAAPFSVVETPQIRMGREFRRLDDGVLRIVRSRSGVS</sequence>
<gene>
    <name evidence="1" type="ORF">HPB47_008090</name>
</gene>
<comment type="caution">
    <text evidence="1">The sequence shown here is derived from an EMBL/GenBank/DDBJ whole genome shotgun (WGS) entry which is preliminary data.</text>
</comment>
<dbReference type="Proteomes" id="UP000805193">
    <property type="component" value="Unassembled WGS sequence"/>
</dbReference>
<evidence type="ECO:0000313" key="1">
    <source>
        <dbReference type="EMBL" id="KAG0414761.1"/>
    </source>
</evidence>